<evidence type="ECO:0000313" key="4">
    <source>
        <dbReference type="EMBL" id="PJC65525.1"/>
    </source>
</evidence>
<keyword evidence="1" id="KW-0808">Transferase</keyword>
<dbReference type="GO" id="GO:0016301">
    <property type="term" value="F:kinase activity"/>
    <property type="evidence" value="ECO:0007669"/>
    <property type="project" value="UniProtKB-KW"/>
</dbReference>
<feature type="non-terminal residue" evidence="4">
    <location>
        <position position="129"/>
    </location>
</feature>
<evidence type="ECO:0000256" key="2">
    <source>
        <dbReference type="ARBA" id="ARBA00022777"/>
    </source>
</evidence>
<accession>A0A2M8G1J4</accession>
<dbReference type="Gene3D" id="3.40.1190.20">
    <property type="match status" value="1"/>
</dbReference>
<keyword evidence="2" id="KW-0418">Kinase</keyword>
<dbReference type="Pfam" id="PF00294">
    <property type="entry name" value="PfkB"/>
    <property type="match status" value="1"/>
</dbReference>
<gene>
    <name evidence="4" type="ORF">CO020_00175</name>
</gene>
<feature type="domain" description="Carbohydrate kinase PfkB" evidence="3">
    <location>
        <begin position="10"/>
        <end position="129"/>
    </location>
</feature>
<sequence>MSLPGESYRSFSKLLAAAKKMGVKVALNPSMGHIIHGRRELLHLLPDISFLVLNESEASALTGVSFKKAEAVFKKLDKLMPGIVAVTSGPAGVTVSDGKFVYRAGIFKEKKLVDRTGAGDAFGSGFVAG</sequence>
<evidence type="ECO:0000256" key="1">
    <source>
        <dbReference type="ARBA" id="ARBA00022679"/>
    </source>
</evidence>
<dbReference type="InterPro" id="IPR011611">
    <property type="entry name" value="PfkB_dom"/>
</dbReference>
<dbReference type="SUPFAM" id="SSF53613">
    <property type="entry name" value="Ribokinase-like"/>
    <property type="match status" value="1"/>
</dbReference>
<name>A0A2M8G1J4_9BACT</name>
<protein>
    <recommendedName>
        <fullName evidence="3">Carbohydrate kinase PfkB domain-containing protein</fullName>
    </recommendedName>
</protein>
<dbReference type="EMBL" id="PFQX01000007">
    <property type="protein sequence ID" value="PJC65525.1"/>
    <property type="molecule type" value="Genomic_DNA"/>
</dbReference>
<dbReference type="InterPro" id="IPR029056">
    <property type="entry name" value="Ribokinase-like"/>
</dbReference>
<organism evidence="4 5">
    <name type="scientific">Candidatus Colwellbacteria bacterium CG_4_9_14_0_2_um_filter_50_12</name>
    <dbReference type="NCBI Taxonomy" id="1974538"/>
    <lineage>
        <taxon>Bacteria</taxon>
        <taxon>Candidatus Colwelliibacteriota</taxon>
    </lineage>
</organism>
<dbReference type="Proteomes" id="UP000229674">
    <property type="component" value="Unassembled WGS sequence"/>
</dbReference>
<dbReference type="PANTHER" id="PTHR10584">
    <property type="entry name" value="SUGAR KINASE"/>
    <property type="match status" value="1"/>
</dbReference>
<evidence type="ECO:0000259" key="3">
    <source>
        <dbReference type="Pfam" id="PF00294"/>
    </source>
</evidence>
<dbReference type="PANTHER" id="PTHR10584:SF166">
    <property type="entry name" value="RIBOKINASE"/>
    <property type="match status" value="1"/>
</dbReference>
<proteinExistence type="predicted"/>
<evidence type="ECO:0000313" key="5">
    <source>
        <dbReference type="Proteomes" id="UP000229674"/>
    </source>
</evidence>
<reference evidence="5" key="1">
    <citation type="submission" date="2017-09" db="EMBL/GenBank/DDBJ databases">
        <title>Depth-based differentiation of microbial function through sediment-hosted aquifers and enrichment of novel symbionts in the deep terrestrial subsurface.</title>
        <authorList>
            <person name="Probst A.J."/>
            <person name="Ladd B."/>
            <person name="Jarett J.K."/>
            <person name="Geller-Mcgrath D.E."/>
            <person name="Sieber C.M.K."/>
            <person name="Emerson J.B."/>
            <person name="Anantharaman K."/>
            <person name="Thomas B.C."/>
            <person name="Malmstrom R."/>
            <person name="Stieglmeier M."/>
            <person name="Klingl A."/>
            <person name="Woyke T."/>
            <person name="Ryan C.M."/>
            <person name="Banfield J.F."/>
        </authorList>
    </citation>
    <scope>NUCLEOTIDE SEQUENCE [LARGE SCALE GENOMIC DNA]</scope>
</reference>
<comment type="caution">
    <text evidence="4">The sequence shown here is derived from an EMBL/GenBank/DDBJ whole genome shotgun (WGS) entry which is preliminary data.</text>
</comment>
<dbReference type="AlphaFoldDB" id="A0A2M8G1J4"/>